<name>E1RCE0_SEDSS</name>
<keyword evidence="2" id="KW-1185">Reference proteome</keyword>
<dbReference type="EMBL" id="CP002116">
    <property type="protein sequence ID" value="ADK80020.1"/>
    <property type="molecule type" value="Genomic_DNA"/>
</dbReference>
<reference evidence="1 2" key="1">
    <citation type="journal article" date="2010" name="Stand. Genomic Sci.">
        <title>Complete genome sequence of Spirochaeta smaragdinae type strain (SEBR 4228).</title>
        <authorList>
            <person name="Mavromatis K."/>
            <person name="Yasawong M."/>
            <person name="Chertkov O."/>
            <person name="Lapidus A."/>
            <person name="Lucas S."/>
            <person name="Nolan M."/>
            <person name="Del Rio T.G."/>
            <person name="Tice H."/>
            <person name="Cheng J.F."/>
            <person name="Pitluck S."/>
            <person name="Liolios K."/>
            <person name="Ivanova N."/>
            <person name="Tapia R."/>
            <person name="Han C."/>
            <person name="Bruce D."/>
            <person name="Goodwin L."/>
            <person name="Pati A."/>
            <person name="Chen A."/>
            <person name="Palaniappan K."/>
            <person name="Land M."/>
            <person name="Hauser L."/>
            <person name="Chang Y.J."/>
            <person name="Jeffries C.D."/>
            <person name="Detter J.C."/>
            <person name="Rohde M."/>
            <person name="Brambilla E."/>
            <person name="Spring S."/>
            <person name="Goker M."/>
            <person name="Sikorski J."/>
            <person name="Woyke T."/>
            <person name="Bristow J."/>
            <person name="Eisen J.A."/>
            <person name="Markowitz V."/>
            <person name="Hugenholtz P."/>
            <person name="Klenk H.P."/>
            <person name="Kyrpides N.C."/>
        </authorList>
    </citation>
    <scope>NUCLEOTIDE SEQUENCE [LARGE SCALE GENOMIC DNA]</scope>
    <source>
        <strain evidence="2">DSM 11293 / JCM 15392 / SEBR 4228</strain>
    </source>
</reference>
<dbReference type="HOGENOM" id="CLU_046979_3_1_12"/>
<protein>
    <submittedName>
        <fullName evidence="1">Transcriptional regulator</fullName>
    </submittedName>
</protein>
<dbReference type="RefSeq" id="WP_013253484.1">
    <property type="nucleotide sequence ID" value="NC_014364.1"/>
</dbReference>
<organism evidence="1 2">
    <name type="scientific">Sediminispirochaeta smaragdinae (strain DSM 11293 / JCM 15392 / SEBR 4228)</name>
    <name type="common">Spirochaeta smaragdinae</name>
    <dbReference type="NCBI Taxonomy" id="573413"/>
    <lineage>
        <taxon>Bacteria</taxon>
        <taxon>Pseudomonadati</taxon>
        <taxon>Spirochaetota</taxon>
        <taxon>Spirochaetia</taxon>
        <taxon>Spirochaetales</taxon>
        <taxon>Spirochaetaceae</taxon>
        <taxon>Sediminispirochaeta</taxon>
    </lineage>
</organism>
<dbReference type="eggNOG" id="COG4565">
    <property type="taxonomic scope" value="Bacteria"/>
</dbReference>
<evidence type="ECO:0000313" key="2">
    <source>
        <dbReference type="Proteomes" id="UP000002318"/>
    </source>
</evidence>
<dbReference type="InterPro" id="IPR043128">
    <property type="entry name" value="Rev_trsase/Diguanyl_cyclase"/>
</dbReference>
<evidence type="ECO:0000313" key="1">
    <source>
        <dbReference type="EMBL" id="ADK80020.1"/>
    </source>
</evidence>
<gene>
    <name evidence="1" type="ordered locus">Spirs_0886</name>
</gene>
<accession>E1RCE0</accession>
<sequence>MRFQVGLIAPLWSSERILEIAKEFSDDLELVPFVFERLEEIADILDEHMEAFPFWLLSGPLPFAVAKHHVGPVENLVYCRVTETGLLMELLKMAFECHSFLEKLSIDFIDDAADIEEVLNELGLPRHDVKVKRYKIPVVEEEILKFHQDLWESKAIQYVITTIPFVYKYLKQKGVPVYGVHSSRLEIRLSLELLIEKIRGSYFRNTQSSLVMFEIEDFDALIEKAQTPYKLQLLELKIRNMLLMYSEGIGGYLVYKENGHYEIFASRGRIEQKISELQDVKTSIALDLDSTITIGIGYGETVFAAQINAYKALKHSRQGRHIVVVEDGREIIEYDNEAGTLQYGTSSDDEVLNRRLREAKVSIRTYRKIQAYSRNLSPAGFSAAEIAQQMGVTNRNVRRILAGLFRVGLVKAIGEESIGASGRPGRIYQFVAIDQSLS</sequence>
<dbReference type="Gene3D" id="3.30.70.270">
    <property type="match status" value="1"/>
</dbReference>
<proteinExistence type="predicted"/>
<dbReference type="OrthoDB" id="4986073at2"/>
<dbReference type="KEGG" id="ssm:Spirs_0886"/>
<dbReference type="STRING" id="573413.Spirs_0886"/>
<dbReference type="Proteomes" id="UP000002318">
    <property type="component" value="Chromosome"/>
</dbReference>
<dbReference type="AlphaFoldDB" id="E1RCE0"/>